<dbReference type="EMBL" id="CP012333">
    <property type="protein sequence ID" value="AKU95063.1"/>
    <property type="molecule type" value="Genomic_DNA"/>
</dbReference>
<name>A0A0K1PNF9_9BACT</name>
<feature type="region of interest" description="Disordered" evidence="1">
    <location>
        <begin position="1"/>
        <end position="61"/>
    </location>
</feature>
<sequence>MSSDTESSMSDLTPSAKMLERLRPAFGPSDAARERMRAGVLARAAEATSSPPSDATVPRPPASGVRLALRAHASKLLGGVLVLLAAGGVTTYASTGLHRSDPPASVVAPPPKAEGCPLPACASVPASQPDVHEPATSSLATLGSPYELPDARDRRAVSAPATRASAVLAHDSDAPVQLGERTDDSLDKEVRYLREGQRALRAGDLERARRSVDAHANEFPRGLLRGERLVLDVLLLCAEGRTERARRAAEAVVREDPLSSHLEPLRASCAGIAVP</sequence>
<protein>
    <submittedName>
        <fullName evidence="2">Uncharacterized protein</fullName>
    </submittedName>
</protein>
<evidence type="ECO:0000313" key="3">
    <source>
        <dbReference type="Proteomes" id="UP000064967"/>
    </source>
</evidence>
<dbReference type="KEGG" id="llu:AKJ09_01727"/>
<accession>A0A0K1PNF9</accession>
<dbReference type="AlphaFoldDB" id="A0A0K1PNF9"/>
<keyword evidence="3" id="KW-1185">Reference proteome</keyword>
<feature type="compositionally biased region" description="Polar residues" evidence="1">
    <location>
        <begin position="1"/>
        <end position="13"/>
    </location>
</feature>
<gene>
    <name evidence="2" type="ORF">AKJ09_01727</name>
</gene>
<feature type="region of interest" description="Disordered" evidence="1">
    <location>
        <begin position="124"/>
        <end position="146"/>
    </location>
</feature>
<organism evidence="2 3">
    <name type="scientific">Labilithrix luteola</name>
    <dbReference type="NCBI Taxonomy" id="1391654"/>
    <lineage>
        <taxon>Bacteria</taxon>
        <taxon>Pseudomonadati</taxon>
        <taxon>Myxococcota</taxon>
        <taxon>Polyangia</taxon>
        <taxon>Polyangiales</taxon>
        <taxon>Labilitrichaceae</taxon>
        <taxon>Labilithrix</taxon>
    </lineage>
</organism>
<dbReference type="STRING" id="1391654.AKJ09_01727"/>
<evidence type="ECO:0000256" key="1">
    <source>
        <dbReference type="SAM" id="MobiDB-lite"/>
    </source>
</evidence>
<reference evidence="2 3" key="1">
    <citation type="submission" date="2015-08" db="EMBL/GenBank/DDBJ databases">
        <authorList>
            <person name="Babu N.S."/>
            <person name="Beckwith C.J."/>
            <person name="Beseler K.G."/>
            <person name="Brison A."/>
            <person name="Carone J.V."/>
            <person name="Caskin T.P."/>
            <person name="Diamond M."/>
            <person name="Durham M.E."/>
            <person name="Foxe J.M."/>
            <person name="Go M."/>
            <person name="Henderson B.A."/>
            <person name="Jones I.B."/>
            <person name="McGettigan J.A."/>
            <person name="Micheletti S.J."/>
            <person name="Nasrallah M.E."/>
            <person name="Ortiz D."/>
            <person name="Piller C.R."/>
            <person name="Privatt S.R."/>
            <person name="Schneider S.L."/>
            <person name="Sharp S."/>
            <person name="Smith T.C."/>
            <person name="Stanton J.D."/>
            <person name="Ullery H.E."/>
            <person name="Wilson R.J."/>
            <person name="Serrano M.G."/>
            <person name="Buck G."/>
            <person name="Lee V."/>
            <person name="Wang Y."/>
            <person name="Carvalho R."/>
            <person name="Voegtly L."/>
            <person name="Shi R."/>
            <person name="Duckworth R."/>
            <person name="Johnson A."/>
            <person name="Loviza R."/>
            <person name="Walstead R."/>
            <person name="Shah Z."/>
            <person name="Kiflezghi M."/>
            <person name="Wade K."/>
            <person name="Ball S.L."/>
            <person name="Bradley K.W."/>
            <person name="Asai D.J."/>
            <person name="Bowman C.A."/>
            <person name="Russell D.A."/>
            <person name="Pope W.H."/>
            <person name="Jacobs-Sera D."/>
            <person name="Hendrix R.W."/>
            <person name="Hatfull G.F."/>
        </authorList>
    </citation>
    <scope>NUCLEOTIDE SEQUENCE [LARGE SCALE GENOMIC DNA]</scope>
    <source>
        <strain evidence="2 3">DSM 27648</strain>
    </source>
</reference>
<evidence type="ECO:0000313" key="2">
    <source>
        <dbReference type="EMBL" id="AKU95063.1"/>
    </source>
</evidence>
<proteinExistence type="predicted"/>
<dbReference type="Proteomes" id="UP000064967">
    <property type="component" value="Chromosome"/>
</dbReference>